<keyword evidence="2" id="KW-1003">Cell membrane</keyword>
<keyword evidence="4 6" id="KW-1133">Transmembrane helix</keyword>
<dbReference type="GO" id="GO:0005886">
    <property type="term" value="C:plasma membrane"/>
    <property type="evidence" value="ECO:0007669"/>
    <property type="project" value="UniProtKB-SubCell"/>
</dbReference>
<dbReference type="Pfam" id="PF03626">
    <property type="entry name" value="COX4_pro"/>
    <property type="match status" value="1"/>
</dbReference>
<reference evidence="7" key="1">
    <citation type="submission" date="2022-12" db="EMBL/GenBank/DDBJ databases">
        <title>Paraconexibacter alkalitolerans sp. nov. and Baekduia alba sp. nov., isolated from soil and emended description of the genera Paraconexibacter (Chun et al., 2020) and Baekduia (An et al., 2020).</title>
        <authorList>
            <person name="Vieira S."/>
            <person name="Huber K.J."/>
            <person name="Geppert A."/>
            <person name="Wolf J."/>
            <person name="Neumann-Schaal M."/>
            <person name="Muesken M."/>
            <person name="Overmann J."/>
        </authorList>
    </citation>
    <scope>NUCLEOTIDE SEQUENCE</scope>
    <source>
        <strain evidence="7">AEG42_29</strain>
    </source>
</reference>
<keyword evidence="5 6" id="KW-0472">Membrane</keyword>
<accession>A0AAU7AT71</accession>
<evidence type="ECO:0000256" key="4">
    <source>
        <dbReference type="ARBA" id="ARBA00022989"/>
    </source>
</evidence>
<evidence type="ECO:0000256" key="5">
    <source>
        <dbReference type="ARBA" id="ARBA00023136"/>
    </source>
</evidence>
<name>A0AAU7AT71_9ACTN</name>
<dbReference type="InterPro" id="IPR005171">
    <property type="entry name" value="Cyt_c_oxidase_su4_prok"/>
</dbReference>
<evidence type="ECO:0008006" key="8">
    <source>
        <dbReference type="Google" id="ProtNLM"/>
    </source>
</evidence>
<evidence type="ECO:0000256" key="1">
    <source>
        <dbReference type="ARBA" id="ARBA00004651"/>
    </source>
</evidence>
<sequence length="89" mass="9261">MSAVVCSPPVVVWFVLVAATVASYVLGVEHGVTDPGALAALLIAIAFVKVALVGRHFMELHAAAPPLRRAFQLYLWIVGGGLVVLAVAL</sequence>
<dbReference type="KEGG" id="parq:DSM112329_01729"/>
<keyword evidence="3 6" id="KW-0812">Transmembrane</keyword>
<evidence type="ECO:0000256" key="3">
    <source>
        <dbReference type="ARBA" id="ARBA00022692"/>
    </source>
</evidence>
<dbReference type="RefSeq" id="WP_354701417.1">
    <property type="nucleotide sequence ID" value="NZ_CP114014.1"/>
</dbReference>
<feature type="transmembrane region" description="Helical" evidence="6">
    <location>
        <begin position="70"/>
        <end position="88"/>
    </location>
</feature>
<dbReference type="AlphaFoldDB" id="A0AAU7AT71"/>
<evidence type="ECO:0000256" key="2">
    <source>
        <dbReference type="ARBA" id="ARBA00022475"/>
    </source>
</evidence>
<protein>
    <recommendedName>
        <fullName evidence="8">Prokaryotic cytochrome C oxidase subunit IV family protein</fullName>
    </recommendedName>
</protein>
<dbReference type="EMBL" id="CP114014">
    <property type="protein sequence ID" value="XAY04891.1"/>
    <property type="molecule type" value="Genomic_DNA"/>
</dbReference>
<comment type="subcellular location">
    <subcellularLocation>
        <location evidence="1">Cell membrane</location>
        <topology evidence="1">Multi-pass membrane protein</topology>
    </subcellularLocation>
</comment>
<evidence type="ECO:0000256" key="6">
    <source>
        <dbReference type="SAM" id="Phobius"/>
    </source>
</evidence>
<gene>
    <name evidence="7" type="ORF">DSM112329_01729</name>
</gene>
<organism evidence="7">
    <name type="scientific">Paraconexibacter sp. AEG42_29</name>
    <dbReference type="NCBI Taxonomy" id="2997339"/>
    <lineage>
        <taxon>Bacteria</taxon>
        <taxon>Bacillati</taxon>
        <taxon>Actinomycetota</taxon>
        <taxon>Thermoleophilia</taxon>
        <taxon>Solirubrobacterales</taxon>
        <taxon>Paraconexibacteraceae</taxon>
        <taxon>Paraconexibacter</taxon>
    </lineage>
</organism>
<feature type="transmembrane region" description="Helical" evidence="6">
    <location>
        <begin position="37"/>
        <end position="58"/>
    </location>
</feature>
<evidence type="ECO:0000313" key="7">
    <source>
        <dbReference type="EMBL" id="XAY04891.1"/>
    </source>
</evidence>
<proteinExistence type="predicted"/>